<dbReference type="SUPFAM" id="SSF53335">
    <property type="entry name" value="S-adenosyl-L-methionine-dependent methyltransferases"/>
    <property type="match status" value="1"/>
</dbReference>
<dbReference type="GO" id="GO:0032259">
    <property type="term" value="P:methylation"/>
    <property type="evidence" value="ECO:0007669"/>
    <property type="project" value="UniProtKB-KW"/>
</dbReference>
<accession>A0A7C6A898</accession>
<dbReference type="GO" id="GO:0008168">
    <property type="term" value="F:methyltransferase activity"/>
    <property type="evidence" value="ECO:0007669"/>
    <property type="project" value="UniProtKB-KW"/>
</dbReference>
<proteinExistence type="predicted"/>
<comment type="caution">
    <text evidence="1">The sequence shown here is derived from an EMBL/GenBank/DDBJ whole genome shotgun (WGS) entry which is preliminary data.</text>
</comment>
<organism evidence="1">
    <name type="scientific">candidate division WOR-3 bacterium</name>
    <dbReference type="NCBI Taxonomy" id="2052148"/>
    <lineage>
        <taxon>Bacteria</taxon>
        <taxon>Bacteria division WOR-3</taxon>
    </lineage>
</organism>
<name>A0A7C6A898_UNCW3</name>
<dbReference type="EMBL" id="DTLI01000044">
    <property type="protein sequence ID" value="HHS51605.1"/>
    <property type="molecule type" value="Genomic_DNA"/>
</dbReference>
<dbReference type="Pfam" id="PF13489">
    <property type="entry name" value="Methyltransf_23"/>
    <property type="match status" value="1"/>
</dbReference>
<dbReference type="InterPro" id="IPR029063">
    <property type="entry name" value="SAM-dependent_MTases_sf"/>
</dbReference>
<dbReference type="CDD" id="cd02440">
    <property type="entry name" value="AdoMet_MTases"/>
    <property type="match status" value="1"/>
</dbReference>
<sequence>MEEVLCFRCQKKGELLFYHQKYPIVKCPICDQIFTGKKLISNELKDFYNDARYFKGMYGESKYHPSQIWHRIVARKRLKLIAQFQAKGKLLDIGSGYGIFLAVAKHYGWLVWGVELSKPACDYASSLYQLNIFNGEVEVANYPDQFFDVITSWDVLEHIPNPVIFLKGVRRIIKKSGYLALSVPNVDSFAARLIPTKWWSLRPEQHLWHFSPKTLSRLLFEQGFEPVLCAKSPFNGPNFTRIDNMVVLAQPITGFNSRT</sequence>
<dbReference type="AlphaFoldDB" id="A0A7C6A898"/>
<gene>
    <name evidence="1" type="ORF">ENW73_01895</name>
</gene>
<reference evidence="1" key="1">
    <citation type="journal article" date="2020" name="mSystems">
        <title>Genome- and Community-Level Interaction Insights into Carbon Utilization and Element Cycling Functions of Hydrothermarchaeota in Hydrothermal Sediment.</title>
        <authorList>
            <person name="Zhou Z."/>
            <person name="Liu Y."/>
            <person name="Xu W."/>
            <person name="Pan J."/>
            <person name="Luo Z.H."/>
            <person name="Li M."/>
        </authorList>
    </citation>
    <scope>NUCLEOTIDE SEQUENCE [LARGE SCALE GENOMIC DNA]</scope>
    <source>
        <strain evidence="1">SpSt-876</strain>
    </source>
</reference>
<protein>
    <submittedName>
        <fullName evidence="1">Class I SAM-dependent methyltransferase</fullName>
    </submittedName>
</protein>
<evidence type="ECO:0000313" key="1">
    <source>
        <dbReference type="EMBL" id="HHS51605.1"/>
    </source>
</evidence>
<dbReference type="Gene3D" id="3.40.50.150">
    <property type="entry name" value="Vaccinia Virus protein VP39"/>
    <property type="match status" value="1"/>
</dbReference>
<dbReference type="PANTHER" id="PTHR43861:SF6">
    <property type="entry name" value="METHYLTRANSFERASE TYPE 11"/>
    <property type="match status" value="1"/>
</dbReference>
<keyword evidence="1" id="KW-0808">Transferase</keyword>
<keyword evidence="1" id="KW-0489">Methyltransferase</keyword>
<dbReference type="PANTHER" id="PTHR43861">
    <property type="entry name" value="TRANS-ACONITATE 2-METHYLTRANSFERASE-RELATED"/>
    <property type="match status" value="1"/>
</dbReference>